<dbReference type="GO" id="GO:0030701">
    <property type="term" value="F:NAD+-dinitrogen-reductase ADP-D-ribosyltransferase activity"/>
    <property type="evidence" value="ECO:0007669"/>
    <property type="project" value="InterPro"/>
</dbReference>
<dbReference type="InterPro" id="IPR009953">
    <property type="entry name" value="DRA_trans"/>
</dbReference>
<dbReference type="AlphaFoldDB" id="A0A1G7MU18"/>
<dbReference type="RefSeq" id="WP_074554890.1">
    <property type="nucleotide sequence ID" value="NZ_CP119563.1"/>
</dbReference>
<evidence type="ECO:0000313" key="2">
    <source>
        <dbReference type="Proteomes" id="UP000183812"/>
    </source>
</evidence>
<dbReference type="Proteomes" id="UP000183812">
    <property type="component" value="Unassembled WGS sequence"/>
</dbReference>
<protein>
    <submittedName>
        <fullName evidence="1">NAD+---dinitrogen-reductase ADP-D-ribosyltransferase</fullName>
    </submittedName>
</protein>
<sequence length="274" mass="30471">MDDTLAQNGHGNGHSTNLVGRPSAFMASPGFNDAPVALHIWGVREMNPALFAMLDQAETLAEAGEAFLAYMVAMFGIDPEQREAAPGSRKRFRSSFLRLIQGWGFDSNGPEGAVLKGWVESRFGILPSFHKEIIADLQGPVWQAYVAERMQSRFHDNAILVQLDLLFEFCQWAISRFAFPGQSHVTLYRGINAVDRHGILEQPDKRAAVIRLNNLVSFSSDREVADCFGDRILTTRVPLAKVLFFPGLLPSHLLRGEREFLVLGGAFRVSIEDI</sequence>
<dbReference type="Pfam" id="PF07357">
    <property type="entry name" value="DRAT"/>
    <property type="match status" value="1"/>
</dbReference>
<dbReference type="GO" id="GO:0009399">
    <property type="term" value="P:nitrogen fixation"/>
    <property type="evidence" value="ECO:0007669"/>
    <property type="project" value="InterPro"/>
</dbReference>
<keyword evidence="1" id="KW-0808">Transferase</keyword>
<dbReference type="EMBL" id="FNAY01000014">
    <property type="protein sequence ID" value="SDF65141.1"/>
    <property type="molecule type" value="Genomic_DNA"/>
</dbReference>
<proteinExistence type="predicted"/>
<accession>A0A1G7MU18</accession>
<organism evidence="1 2">
    <name type="scientific">Rhodobacter capsulatus</name>
    <name type="common">Rhodopseudomonas capsulata</name>
    <dbReference type="NCBI Taxonomy" id="1061"/>
    <lineage>
        <taxon>Bacteria</taxon>
        <taxon>Pseudomonadati</taxon>
        <taxon>Pseudomonadota</taxon>
        <taxon>Alphaproteobacteria</taxon>
        <taxon>Rhodobacterales</taxon>
        <taxon>Rhodobacter group</taxon>
        <taxon>Rhodobacter</taxon>
    </lineage>
</organism>
<reference evidence="1 2" key="1">
    <citation type="submission" date="2016-10" db="EMBL/GenBank/DDBJ databases">
        <authorList>
            <person name="de Groot N.N."/>
        </authorList>
    </citation>
    <scope>NUCLEOTIDE SEQUENCE [LARGE SCALE GENOMIC DNA]</scope>
    <source>
        <strain evidence="2">DSM 938 / 37b4</strain>
    </source>
</reference>
<gene>
    <name evidence="1" type="ORF">SAMN04244550_02608</name>
</gene>
<name>A0A1G7MU18_RHOCA</name>
<evidence type="ECO:0000313" key="1">
    <source>
        <dbReference type="EMBL" id="SDF65141.1"/>
    </source>
</evidence>
<dbReference type="OrthoDB" id="183043at2"/>